<dbReference type="PANTHER" id="PTHR23188">
    <property type="entry name" value="RNA POLYMERASE II-ASSOCIATED FACTOR 1 HOMOLOG"/>
    <property type="match status" value="1"/>
</dbReference>
<dbReference type="PANTHER" id="PTHR23188:SF12">
    <property type="entry name" value="RNA POLYMERASE II-ASSOCIATED FACTOR 1 HOMOLOG"/>
    <property type="match status" value="1"/>
</dbReference>
<feature type="compositionally biased region" description="Acidic residues" evidence="4">
    <location>
        <begin position="478"/>
        <end position="491"/>
    </location>
</feature>
<evidence type="ECO:0000256" key="2">
    <source>
        <dbReference type="ARBA" id="ARBA00007560"/>
    </source>
</evidence>
<dbReference type="GO" id="GO:0016593">
    <property type="term" value="C:Cdc73/Paf1 complex"/>
    <property type="evidence" value="ECO:0007669"/>
    <property type="project" value="InterPro"/>
</dbReference>
<comment type="subcellular location">
    <subcellularLocation>
        <location evidence="1">Nucleus</location>
    </subcellularLocation>
</comment>
<evidence type="ECO:0000256" key="4">
    <source>
        <dbReference type="SAM" id="MobiDB-lite"/>
    </source>
</evidence>
<dbReference type="Pfam" id="PF03985">
    <property type="entry name" value="Paf1"/>
    <property type="match status" value="2"/>
</dbReference>
<organism evidence="5 6">
    <name type="scientific">Malassezia japonica</name>
    <dbReference type="NCBI Taxonomy" id="223818"/>
    <lineage>
        <taxon>Eukaryota</taxon>
        <taxon>Fungi</taxon>
        <taxon>Dikarya</taxon>
        <taxon>Basidiomycota</taxon>
        <taxon>Ustilaginomycotina</taxon>
        <taxon>Malasseziomycetes</taxon>
        <taxon>Malasseziales</taxon>
        <taxon>Malasseziaceae</taxon>
        <taxon>Malassezia</taxon>
    </lineage>
</organism>
<dbReference type="GeneID" id="85227337"/>
<keyword evidence="3" id="KW-0539">Nucleus</keyword>
<dbReference type="EMBL" id="CP119964">
    <property type="protein sequence ID" value="WFD40698.1"/>
    <property type="molecule type" value="Genomic_DNA"/>
</dbReference>
<feature type="compositionally biased region" description="Acidic residues" evidence="4">
    <location>
        <begin position="544"/>
        <end position="587"/>
    </location>
</feature>
<evidence type="ECO:0000313" key="5">
    <source>
        <dbReference type="EMBL" id="WFD40698.1"/>
    </source>
</evidence>
<evidence type="ECO:0000313" key="6">
    <source>
        <dbReference type="Proteomes" id="UP001217754"/>
    </source>
</evidence>
<feature type="compositionally biased region" description="Basic and acidic residues" evidence="4">
    <location>
        <begin position="492"/>
        <end position="528"/>
    </location>
</feature>
<dbReference type="Proteomes" id="UP001217754">
    <property type="component" value="Chromosome 7"/>
</dbReference>
<accession>A0AAF0F0V3</accession>
<evidence type="ECO:0008006" key="7">
    <source>
        <dbReference type="Google" id="ProtNLM"/>
    </source>
</evidence>
<dbReference type="InterPro" id="IPR007133">
    <property type="entry name" value="RNA_pol_II-assoc_Paf1"/>
</dbReference>
<evidence type="ECO:0000256" key="1">
    <source>
        <dbReference type="ARBA" id="ARBA00004123"/>
    </source>
</evidence>
<keyword evidence="6" id="KW-1185">Reference proteome</keyword>
<protein>
    <recommendedName>
        <fullName evidence="7">RNA polymerase II-associated protein 1</fullName>
    </recommendedName>
</protein>
<dbReference type="GO" id="GO:0003682">
    <property type="term" value="F:chromatin binding"/>
    <property type="evidence" value="ECO:0007669"/>
    <property type="project" value="TreeGrafter"/>
</dbReference>
<evidence type="ECO:0000256" key="3">
    <source>
        <dbReference type="ARBA" id="ARBA00023242"/>
    </source>
</evidence>
<dbReference type="AlphaFoldDB" id="A0AAF0F0V3"/>
<feature type="region of interest" description="Disordered" evidence="4">
    <location>
        <begin position="477"/>
        <end position="615"/>
    </location>
</feature>
<dbReference type="RefSeq" id="XP_060123595.1">
    <property type="nucleotide sequence ID" value="XM_060267612.1"/>
</dbReference>
<reference evidence="5" key="1">
    <citation type="submission" date="2023-03" db="EMBL/GenBank/DDBJ databases">
        <title>Mating type loci evolution in Malassezia.</title>
        <authorList>
            <person name="Coelho M.A."/>
        </authorList>
    </citation>
    <scope>NUCLEOTIDE SEQUENCE</scope>
    <source>
        <strain evidence="5">CBS 9431</strain>
    </source>
</reference>
<sequence length="615" mass="68018">MAARRKRDLVERVRYPNPLPELPYAPKLVHIDAPQQNYLSPVFSQRIAEAQQLPVAVDAEAGMPLDLARMEYLWVGDGSQPAAAKDELDWSLVDEEDAFLLSDEVAQRPAQVIEGPVQAPAAQAADVTWLRRTEYLGAEQRRQRQSEKAKAAPLDTSHEAQIARIEQGFAAANAPLASLTHPGKPDVHAVDAYELLPDPETWATPMHIVRFTSDLGRPTPGVADRDVRMDTAILRPVADGGGQRVSLYLTSADHLPAYASETSTEMAEPPHVDADAERRQDVAALRYAKRRRLGEFPKVAYLDGEEGDANEYATGFRHVRDLEPHDQTNVLGNQLAIVLDDGAPDAAPELEQITTHGTVAEQVAKDTDALFDADEAMGEADIGTTLPPQSAAERERQQTIVPQSEGRKVAYYHRIDMRYGLRIRRQRKAEQGLSMPYDGFWHRVIVGNRPASEREVAKRMYARQNVDQLAMDGIEYASSEEEEHEEEEAQEEHEHAHAENAGEHDEHDEHKEHADDHVEPADPTHTAEPEPEPEEPASAAETTEQAEVEAEQAEEQGADSDDPSDEQGGASDDDDDDDDASDVDGDAELAALREEAQGENDAPVEGRRRRRDPTS</sequence>
<dbReference type="GO" id="GO:0000993">
    <property type="term" value="F:RNA polymerase II complex binding"/>
    <property type="evidence" value="ECO:0007669"/>
    <property type="project" value="TreeGrafter"/>
</dbReference>
<comment type="similarity">
    <text evidence="2">Belongs to the PAF1 family.</text>
</comment>
<name>A0AAF0F0V3_9BASI</name>
<dbReference type="GO" id="GO:0006368">
    <property type="term" value="P:transcription elongation by RNA polymerase II"/>
    <property type="evidence" value="ECO:0007669"/>
    <property type="project" value="InterPro"/>
</dbReference>
<proteinExistence type="inferred from homology"/>
<gene>
    <name evidence="5" type="ORF">MJAP1_003686</name>
</gene>